<organism evidence="1">
    <name type="scientific">bioreactor metagenome</name>
    <dbReference type="NCBI Taxonomy" id="1076179"/>
    <lineage>
        <taxon>unclassified sequences</taxon>
        <taxon>metagenomes</taxon>
        <taxon>ecological metagenomes</taxon>
    </lineage>
</organism>
<evidence type="ECO:0000313" key="1">
    <source>
        <dbReference type="EMBL" id="MPN47148.1"/>
    </source>
</evidence>
<accession>A0A645I7B1</accession>
<protein>
    <submittedName>
        <fullName evidence="1">Uncharacterized protein</fullName>
    </submittedName>
</protein>
<gene>
    <name evidence="1" type="ORF">SDC9_194748</name>
</gene>
<dbReference type="AlphaFoldDB" id="A0A645I7B1"/>
<sequence>MRITDPCRAGHEEVAVIRARHPLHQDRHLFVLPVELALQAVGERRVVHGAGVNLPHRLFERFEPLLRGSGVDPEDGFVFPRESVAETVFQQAA</sequence>
<name>A0A645I7B1_9ZZZZ</name>
<dbReference type="EMBL" id="VSSQ01108428">
    <property type="protein sequence ID" value="MPN47148.1"/>
    <property type="molecule type" value="Genomic_DNA"/>
</dbReference>
<comment type="caution">
    <text evidence="1">The sequence shown here is derived from an EMBL/GenBank/DDBJ whole genome shotgun (WGS) entry which is preliminary data.</text>
</comment>
<reference evidence="1" key="1">
    <citation type="submission" date="2019-08" db="EMBL/GenBank/DDBJ databases">
        <authorList>
            <person name="Kucharzyk K."/>
            <person name="Murdoch R.W."/>
            <person name="Higgins S."/>
            <person name="Loffler F."/>
        </authorList>
    </citation>
    <scope>NUCLEOTIDE SEQUENCE</scope>
</reference>
<proteinExistence type="predicted"/>